<keyword evidence="1" id="KW-0732">Signal</keyword>
<comment type="caution">
    <text evidence="2">The sequence shown here is derived from an EMBL/GenBank/DDBJ whole genome shotgun (WGS) entry which is preliminary data.</text>
</comment>
<dbReference type="SUPFAM" id="SSF49785">
    <property type="entry name" value="Galactose-binding domain-like"/>
    <property type="match status" value="1"/>
</dbReference>
<dbReference type="Proteomes" id="UP000466442">
    <property type="component" value="Unassembled WGS sequence"/>
</dbReference>
<protein>
    <recommendedName>
        <fullName evidence="4">Secreted protein</fullName>
    </recommendedName>
</protein>
<reference evidence="2" key="1">
    <citation type="journal article" date="2021" name="Mol. Ecol. Resour.">
        <title>Apolygus lucorum genome provides insights into omnivorousness and mesophyll feeding.</title>
        <authorList>
            <person name="Liu Y."/>
            <person name="Liu H."/>
            <person name="Wang H."/>
            <person name="Huang T."/>
            <person name="Liu B."/>
            <person name="Yang B."/>
            <person name="Yin L."/>
            <person name="Li B."/>
            <person name="Zhang Y."/>
            <person name="Zhang S."/>
            <person name="Jiang F."/>
            <person name="Zhang X."/>
            <person name="Ren Y."/>
            <person name="Wang B."/>
            <person name="Wang S."/>
            <person name="Lu Y."/>
            <person name="Wu K."/>
            <person name="Fan W."/>
            <person name="Wang G."/>
        </authorList>
    </citation>
    <scope>NUCLEOTIDE SEQUENCE</scope>
    <source>
        <strain evidence="2">12Hb</strain>
    </source>
</reference>
<dbReference type="InterPro" id="IPR008979">
    <property type="entry name" value="Galactose-bd-like_sf"/>
</dbReference>
<name>A0A8S9WZ69_APOLU</name>
<accession>A0A8S9WZ69</accession>
<evidence type="ECO:0000256" key="1">
    <source>
        <dbReference type="SAM" id="SignalP"/>
    </source>
</evidence>
<evidence type="ECO:0000313" key="3">
    <source>
        <dbReference type="Proteomes" id="UP000466442"/>
    </source>
</evidence>
<feature type="signal peptide" evidence="1">
    <location>
        <begin position="1"/>
        <end position="24"/>
    </location>
</feature>
<dbReference type="Gene3D" id="2.60.120.260">
    <property type="entry name" value="Galactose-binding domain-like"/>
    <property type="match status" value="1"/>
</dbReference>
<dbReference type="OrthoDB" id="6630436at2759"/>
<evidence type="ECO:0008006" key="4">
    <source>
        <dbReference type="Google" id="ProtNLM"/>
    </source>
</evidence>
<feature type="chain" id="PRO_5035889105" description="Secreted protein" evidence="1">
    <location>
        <begin position="25"/>
        <end position="183"/>
    </location>
</feature>
<evidence type="ECO:0000313" key="2">
    <source>
        <dbReference type="EMBL" id="KAF6200645.1"/>
    </source>
</evidence>
<keyword evidence="3" id="KW-1185">Reference proteome</keyword>
<dbReference type="AlphaFoldDB" id="A0A8S9WZ69"/>
<gene>
    <name evidence="2" type="ORF">GE061_005088</name>
</gene>
<proteinExistence type="predicted"/>
<sequence length="183" mass="19443">MINMTSHLVLLTTIATLLYRPTSAGECKAALGMEEGRIPDTAISASSSYEIKSVGPQNARKTPTSAFLRVETPAVASLRPLTTLSTLHGDATPSPTRKAALRATSNQRVFSKLHFLLLSGSYKRIPEPVFLFPFPPLAGPSLFRGAEFTSPRRLGSEGAGGGGNLLPSSPLYVEADSLSPVYL</sequence>
<dbReference type="EMBL" id="WIXP02000013">
    <property type="protein sequence ID" value="KAF6200645.1"/>
    <property type="molecule type" value="Genomic_DNA"/>
</dbReference>
<organism evidence="2 3">
    <name type="scientific">Apolygus lucorum</name>
    <name type="common">Small green plant bug</name>
    <name type="synonym">Lygocoris lucorum</name>
    <dbReference type="NCBI Taxonomy" id="248454"/>
    <lineage>
        <taxon>Eukaryota</taxon>
        <taxon>Metazoa</taxon>
        <taxon>Ecdysozoa</taxon>
        <taxon>Arthropoda</taxon>
        <taxon>Hexapoda</taxon>
        <taxon>Insecta</taxon>
        <taxon>Pterygota</taxon>
        <taxon>Neoptera</taxon>
        <taxon>Paraneoptera</taxon>
        <taxon>Hemiptera</taxon>
        <taxon>Heteroptera</taxon>
        <taxon>Panheteroptera</taxon>
        <taxon>Cimicomorpha</taxon>
        <taxon>Miridae</taxon>
        <taxon>Mirini</taxon>
        <taxon>Apolygus</taxon>
    </lineage>
</organism>